<protein>
    <recommendedName>
        <fullName evidence="8">ATPase/histidine kinase/DNA gyrase B/HSP90 domain protein</fullName>
    </recommendedName>
</protein>
<dbReference type="InterPro" id="IPR036890">
    <property type="entry name" value="HATPase_C_sf"/>
</dbReference>
<keyword evidence="7" id="KW-1185">Reference proteome</keyword>
<dbReference type="STRING" id="592026.GCWU0000282_001729"/>
<feature type="transmembrane region" description="Helical" evidence="5">
    <location>
        <begin position="77"/>
        <end position="99"/>
    </location>
</feature>
<comment type="caution">
    <text evidence="6">The sequence shown here is derived from an EMBL/GenBank/DDBJ whole genome shotgun (WGS) entry which is preliminary data.</text>
</comment>
<reference evidence="6 7" key="1">
    <citation type="submission" date="2013-06" db="EMBL/GenBank/DDBJ databases">
        <authorList>
            <person name="Weinstock G."/>
            <person name="Sodergren E."/>
            <person name="Clifton S."/>
            <person name="Fulton L."/>
            <person name="Fulton B."/>
            <person name="Courtney L."/>
            <person name="Fronick C."/>
            <person name="Harrison M."/>
            <person name="Strong C."/>
            <person name="Farmer C."/>
            <person name="Delahaunty K."/>
            <person name="Markovic C."/>
            <person name="Hall O."/>
            <person name="Minx P."/>
            <person name="Tomlinson C."/>
            <person name="Mitreva M."/>
            <person name="Nelson J."/>
            <person name="Hou S."/>
            <person name="Wollam A."/>
            <person name="Pepin K.H."/>
            <person name="Johnson M."/>
            <person name="Bhonagiri V."/>
            <person name="Nash W.E."/>
            <person name="Warren W."/>
            <person name="Chinwalla A."/>
            <person name="Mardis E.R."/>
            <person name="Wilson R.K."/>
        </authorList>
    </citation>
    <scope>NUCLEOTIDE SEQUENCE [LARGE SCALE GENOMIC DNA]</scope>
    <source>
        <strain evidence="6 7">ATCC 51271</strain>
    </source>
</reference>
<dbReference type="SUPFAM" id="SSF55874">
    <property type="entry name" value="ATPase domain of HSP90 chaperone/DNA topoisomerase II/histidine kinase"/>
    <property type="match status" value="1"/>
</dbReference>
<evidence type="ECO:0000313" key="7">
    <source>
        <dbReference type="Proteomes" id="UP000018227"/>
    </source>
</evidence>
<dbReference type="HOGENOM" id="CLU_052468_0_0_9"/>
<keyword evidence="2" id="KW-0418">Kinase</keyword>
<keyword evidence="1" id="KW-0808">Transferase</keyword>
<proteinExistence type="predicted"/>
<evidence type="ECO:0000256" key="1">
    <source>
        <dbReference type="ARBA" id="ARBA00022679"/>
    </source>
</evidence>
<dbReference type="InterPro" id="IPR050482">
    <property type="entry name" value="Sensor_HK_TwoCompSys"/>
</dbReference>
<keyword evidence="5" id="KW-0472">Membrane</keyword>
<keyword evidence="5" id="KW-0812">Transmembrane</keyword>
<feature type="transmembrane region" description="Helical" evidence="5">
    <location>
        <begin position="6"/>
        <end position="28"/>
    </location>
</feature>
<feature type="transmembrane region" description="Helical" evidence="5">
    <location>
        <begin position="40"/>
        <end position="57"/>
    </location>
</feature>
<keyword evidence="4" id="KW-0175">Coiled coil</keyword>
<keyword evidence="3" id="KW-0902">Two-component regulatory system</keyword>
<dbReference type="OrthoDB" id="9781904at2"/>
<evidence type="ECO:0008006" key="8">
    <source>
        <dbReference type="Google" id="ProtNLM"/>
    </source>
</evidence>
<dbReference type="EMBL" id="ACIL03000013">
    <property type="protein sequence ID" value="ESL02859.1"/>
    <property type="molecule type" value="Genomic_DNA"/>
</dbReference>
<dbReference type="AlphaFoldDB" id="V2XL03"/>
<evidence type="ECO:0000256" key="5">
    <source>
        <dbReference type="SAM" id="Phobius"/>
    </source>
</evidence>
<dbReference type="RefSeq" id="WP_023354601.1">
    <property type="nucleotide sequence ID" value="NZ_KI535368.1"/>
</dbReference>
<dbReference type="Gene3D" id="3.30.565.10">
    <property type="entry name" value="Histidine kinase-like ATPase, C-terminal domain"/>
    <property type="match status" value="1"/>
</dbReference>
<sequence length="424" mass="48616">MMFHEYSYIGRIALLICLLITSLSLFFLEYRLIIGRRKRFYKVINALISSIIFILYCKLLENHIPPLNTDKWKPVHLPLPVIFLWIITIFAGIYVIIFLKSDYEAEQKTISRRSIKQALDEIPAGIAFFREDGTLTLYNHKMLELSEILSGKALINRDELRQMLATNEELKETEDIYRFPDGSAWRYEEADLITGDGMCYKRVSFFDVTELLRLKEELEEQTEALKRMQEEIKKLSENSRKLAKEEETLAIKTAWHDVMGEGLTAIRRLMTEGENDKTAEEVILKWKKTVASIRRDNDASIFRQGDMEDLYMDAQAVGIKLTTQGEPPKAGDIYETFILAIRTCLLNAVQHAKATELYVSFTENEGKFALSISNNGMIPEKEIIPSGGLLNVKNRVEYQGGKLNIISEPAFKLTVIFEGGGKTE</sequence>
<organism evidence="6 7">
    <name type="scientific">Catonella morbi ATCC 51271</name>
    <dbReference type="NCBI Taxonomy" id="592026"/>
    <lineage>
        <taxon>Bacteria</taxon>
        <taxon>Bacillati</taxon>
        <taxon>Bacillota</taxon>
        <taxon>Clostridia</taxon>
        <taxon>Lachnospirales</taxon>
        <taxon>Lachnospiraceae</taxon>
        <taxon>Catonella</taxon>
    </lineage>
</organism>
<dbReference type="GO" id="GO:0016301">
    <property type="term" value="F:kinase activity"/>
    <property type="evidence" value="ECO:0007669"/>
    <property type="project" value="UniProtKB-KW"/>
</dbReference>
<keyword evidence="5" id="KW-1133">Transmembrane helix</keyword>
<evidence type="ECO:0000313" key="6">
    <source>
        <dbReference type="EMBL" id="ESL02859.1"/>
    </source>
</evidence>
<feature type="coiled-coil region" evidence="4">
    <location>
        <begin position="208"/>
        <end position="248"/>
    </location>
</feature>
<evidence type="ECO:0000256" key="2">
    <source>
        <dbReference type="ARBA" id="ARBA00022777"/>
    </source>
</evidence>
<dbReference type="GO" id="GO:0000160">
    <property type="term" value="P:phosphorelay signal transduction system"/>
    <property type="evidence" value="ECO:0007669"/>
    <property type="project" value="UniProtKB-KW"/>
</dbReference>
<evidence type="ECO:0000256" key="3">
    <source>
        <dbReference type="ARBA" id="ARBA00023012"/>
    </source>
</evidence>
<gene>
    <name evidence="6" type="ORF">GCWU0000282_001729</name>
</gene>
<evidence type="ECO:0000256" key="4">
    <source>
        <dbReference type="SAM" id="Coils"/>
    </source>
</evidence>
<accession>V2XL03</accession>
<dbReference type="Proteomes" id="UP000018227">
    <property type="component" value="Unassembled WGS sequence"/>
</dbReference>
<dbReference type="PANTHER" id="PTHR24421">
    <property type="entry name" value="NITRATE/NITRITE SENSOR PROTEIN NARX-RELATED"/>
    <property type="match status" value="1"/>
</dbReference>
<name>V2XL03_9FIRM</name>
<dbReference type="eggNOG" id="COG4585">
    <property type="taxonomic scope" value="Bacteria"/>
</dbReference>